<protein>
    <recommendedName>
        <fullName evidence="9">TLC domain-containing protein</fullName>
    </recommendedName>
</protein>
<dbReference type="EMBL" id="GG745343">
    <property type="protein sequence ID" value="KNE63896.1"/>
    <property type="molecule type" value="Genomic_DNA"/>
</dbReference>
<evidence type="ECO:0000259" key="9">
    <source>
        <dbReference type="PROSITE" id="PS50922"/>
    </source>
</evidence>
<feature type="region of interest" description="Disordered" evidence="7">
    <location>
        <begin position="1"/>
        <end position="62"/>
    </location>
</feature>
<dbReference type="SMART" id="SM00724">
    <property type="entry name" value="TLC"/>
    <property type="match status" value="1"/>
</dbReference>
<dbReference type="PROSITE" id="PS50922">
    <property type="entry name" value="TLC"/>
    <property type="match status" value="1"/>
</dbReference>
<evidence type="ECO:0000256" key="1">
    <source>
        <dbReference type="ARBA" id="ARBA00004141"/>
    </source>
</evidence>
<evidence type="ECO:0000256" key="8">
    <source>
        <dbReference type="SAM" id="Phobius"/>
    </source>
</evidence>
<accession>A0A0L0SMW9</accession>
<dbReference type="Pfam" id="PF03798">
    <property type="entry name" value="TRAM_LAG1_CLN8"/>
    <property type="match status" value="1"/>
</dbReference>
<dbReference type="InterPro" id="IPR006634">
    <property type="entry name" value="TLC-dom"/>
</dbReference>
<dbReference type="PANTHER" id="PTHR12560:SF0">
    <property type="entry name" value="LD18904P"/>
    <property type="match status" value="1"/>
</dbReference>
<name>A0A0L0SMW9_ALLM3</name>
<evidence type="ECO:0000313" key="10">
    <source>
        <dbReference type="EMBL" id="KNE63896.1"/>
    </source>
</evidence>
<keyword evidence="5 6" id="KW-0472">Membrane</keyword>
<evidence type="ECO:0000256" key="6">
    <source>
        <dbReference type="PROSITE-ProRule" id="PRU00205"/>
    </source>
</evidence>
<feature type="transmembrane region" description="Helical" evidence="8">
    <location>
        <begin position="119"/>
        <end position="144"/>
    </location>
</feature>
<evidence type="ECO:0000256" key="5">
    <source>
        <dbReference type="ARBA" id="ARBA00023136"/>
    </source>
</evidence>
<feature type="transmembrane region" description="Helical" evidence="8">
    <location>
        <begin position="205"/>
        <end position="223"/>
    </location>
</feature>
<evidence type="ECO:0000256" key="4">
    <source>
        <dbReference type="ARBA" id="ARBA00022989"/>
    </source>
</evidence>
<dbReference type="VEuPathDB" id="FungiDB:AMAG_08957"/>
<dbReference type="GO" id="GO:0050291">
    <property type="term" value="F:sphingosine N-acyltransferase activity"/>
    <property type="evidence" value="ECO:0007669"/>
    <property type="project" value="InterPro"/>
</dbReference>
<comment type="subcellular location">
    <subcellularLocation>
        <location evidence="1">Membrane</location>
        <topology evidence="1">Multi-pass membrane protein</topology>
    </subcellularLocation>
</comment>
<feature type="compositionally biased region" description="Low complexity" evidence="7">
    <location>
        <begin position="1"/>
        <end position="55"/>
    </location>
</feature>
<evidence type="ECO:0000256" key="3">
    <source>
        <dbReference type="ARBA" id="ARBA00022692"/>
    </source>
</evidence>
<feature type="transmembrane region" description="Helical" evidence="8">
    <location>
        <begin position="164"/>
        <end position="184"/>
    </location>
</feature>
<dbReference type="eggNOG" id="KOG1607">
    <property type="taxonomic scope" value="Eukaryota"/>
</dbReference>
<gene>
    <name evidence="10" type="ORF">AMAG_08957</name>
</gene>
<dbReference type="Proteomes" id="UP000054350">
    <property type="component" value="Unassembled WGS sequence"/>
</dbReference>
<feature type="transmembrane region" description="Helical" evidence="8">
    <location>
        <begin position="381"/>
        <end position="402"/>
    </location>
</feature>
<feature type="transmembrane region" description="Helical" evidence="8">
    <location>
        <begin position="249"/>
        <end position="267"/>
    </location>
</feature>
<evidence type="ECO:0000256" key="2">
    <source>
        <dbReference type="ARBA" id="ARBA00009808"/>
    </source>
</evidence>
<feature type="transmembrane region" description="Helical" evidence="8">
    <location>
        <begin position="332"/>
        <end position="351"/>
    </location>
</feature>
<dbReference type="GO" id="GO:0046513">
    <property type="term" value="P:ceramide biosynthetic process"/>
    <property type="evidence" value="ECO:0007669"/>
    <property type="project" value="InterPro"/>
</dbReference>
<dbReference type="OrthoDB" id="537032at2759"/>
<dbReference type="InterPro" id="IPR016439">
    <property type="entry name" value="Lag1/Lac1-like"/>
</dbReference>
<keyword evidence="4 8" id="KW-1133">Transmembrane helix</keyword>
<dbReference type="GO" id="GO:0016020">
    <property type="term" value="C:membrane"/>
    <property type="evidence" value="ECO:0007669"/>
    <property type="project" value="UniProtKB-SubCell"/>
</dbReference>
<proteinExistence type="inferred from homology"/>
<dbReference type="STRING" id="578462.A0A0L0SMW9"/>
<keyword evidence="11" id="KW-1185">Reference proteome</keyword>
<evidence type="ECO:0000313" key="11">
    <source>
        <dbReference type="Proteomes" id="UP000054350"/>
    </source>
</evidence>
<reference evidence="10 11" key="1">
    <citation type="submission" date="2009-11" db="EMBL/GenBank/DDBJ databases">
        <title>Annotation of Allomyces macrogynus ATCC 38327.</title>
        <authorList>
            <consortium name="The Broad Institute Genome Sequencing Platform"/>
            <person name="Russ C."/>
            <person name="Cuomo C."/>
            <person name="Burger G."/>
            <person name="Gray M.W."/>
            <person name="Holland P.W.H."/>
            <person name="King N."/>
            <person name="Lang F.B.F."/>
            <person name="Roger A.J."/>
            <person name="Ruiz-Trillo I."/>
            <person name="Young S.K."/>
            <person name="Zeng Q."/>
            <person name="Gargeya S."/>
            <person name="Fitzgerald M."/>
            <person name="Haas B."/>
            <person name="Abouelleil A."/>
            <person name="Alvarado L."/>
            <person name="Arachchi H.M."/>
            <person name="Berlin A."/>
            <person name="Chapman S.B."/>
            <person name="Gearin G."/>
            <person name="Goldberg J."/>
            <person name="Griggs A."/>
            <person name="Gujja S."/>
            <person name="Hansen M."/>
            <person name="Heiman D."/>
            <person name="Howarth C."/>
            <person name="Larimer J."/>
            <person name="Lui A."/>
            <person name="MacDonald P.J.P."/>
            <person name="McCowen C."/>
            <person name="Montmayeur A."/>
            <person name="Murphy C."/>
            <person name="Neiman D."/>
            <person name="Pearson M."/>
            <person name="Priest M."/>
            <person name="Roberts A."/>
            <person name="Saif S."/>
            <person name="Shea T."/>
            <person name="Sisk P."/>
            <person name="Stolte C."/>
            <person name="Sykes S."/>
            <person name="Wortman J."/>
            <person name="Nusbaum C."/>
            <person name="Birren B."/>
        </authorList>
    </citation>
    <scope>NUCLEOTIDE SEQUENCE [LARGE SCALE GENOMIC DNA]</scope>
    <source>
        <strain evidence="10 11">ATCC 38327</strain>
    </source>
</reference>
<evidence type="ECO:0000256" key="7">
    <source>
        <dbReference type="SAM" id="MobiDB-lite"/>
    </source>
</evidence>
<sequence length="423" mass="48378">MVTTRSATAAAAVASSKSPAWPLADDALARAAEPAPVPASATASAPDPTVPPSTAKLRARRQAELQRAEQLRQAAQEDEDAALLADDKGKLKGKSQVSVEAEWQPSPLMRLYRDHQLDVPLAILIISYLGAAVAPTSVFAQIAYPSYRRDEDGLFAKGRLDLAFIAYYVVFWTFARAFCIDYMIKPLGRSLRVPKKLLDRFGEQGWLVLYYSTAFSVGFNHIYNSPYWMNTEQFWIDYPHKFLTGEFKAYYLLQLAFWIQQMFVVHIEKPRKDYAQYVVHHLVTCALLVSSYLCHFTRIGNAVLVTMDVADIFLCAAKCCNYAKLRKTCDSLFVTFVLVWLVSRHYVYFFFVRSIWVDVPNILEFKWDPQNEYYISSNFQYFFLALFGILQVLLVFWLYLIVRVVLRVVRGSSAEDNRSDDEE</sequence>
<reference evidence="11" key="2">
    <citation type="submission" date="2009-11" db="EMBL/GenBank/DDBJ databases">
        <title>The Genome Sequence of Allomyces macrogynus strain ATCC 38327.</title>
        <authorList>
            <consortium name="The Broad Institute Genome Sequencing Platform"/>
            <person name="Russ C."/>
            <person name="Cuomo C."/>
            <person name="Shea T."/>
            <person name="Young S.K."/>
            <person name="Zeng Q."/>
            <person name="Koehrsen M."/>
            <person name="Haas B."/>
            <person name="Borodovsky M."/>
            <person name="Guigo R."/>
            <person name="Alvarado L."/>
            <person name="Berlin A."/>
            <person name="Borenstein D."/>
            <person name="Chen Z."/>
            <person name="Engels R."/>
            <person name="Freedman E."/>
            <person name="Gellesch M."/>
            <person name="Goldberg J."/>
            <person name="Griggs A."/>
            <person name="Gujja S."/>
            <person name="Heiman D."/>
            <person name="Hepburn T."/>
            <person name="Howarth C."/>
            <person name="Jen D."/>
            <person name="Larson L."/>
            <person name="Lewis B."/>
            <person name="Mehta T."/>
            <person name="Park D."/>
            <person name="Pearson M."/>
            <person name="Roberts A."/>
            <person name="Saif S."/>
            <person name="Shenoy N."/>
            <person name="Sisk P."/>
            <person name="Stolte C."/>
            <person name="Sykes S."/>
            <person name="Walk T."/>
            <person name="White J."/>
            <person name="Yandava C."/>
            <person name="Burger G."/>
            <person name="Gray M.W."/>
            <person name="Holland P.W.H."/>
            <person name="King N."/>
            <person name="Lang F.B.F."/>
            <person name="Roger A.J."/>
            <person name="Ruiz-Trillo I."/>
            <person name="Lander E."/>
            <person name="Nusbaum C."/>
        </authorList>
    </citation>
    <scope>NUCLEOTIDE SEQUENCE [LARGE SCALE GENOMIC DNA]</scope>
    <source>
        <strain evidence="11">ATCC 38327</strain>
    </source>
</reference>
<keyword evidence="3 6" id="KW-0812">Transmembrane</keyword>
<dbReference type="PANTHER" id="PTHR12560">
    <property type="entry name" value="LONGEVITY ASSURANCE FACTOR 1 LAG1"/>
    <property type="match status" value="1"/>
</dbReference>
<dbReference type="AlphaFoldDB" id="A0A0L0SMW9"/>
<organism evidence="10 11">
    <name type="scientific">Allomyces macrogynus (strain ATCC 38327)</name>
    <name type="common">Allomyces javanicus var. macrogynus</name>
    <dbReference type="NCBI Taxonomy" id="578462"/>
    <lineage>
        <taxon>Eukaryota</taxon>
        <taxon>Fungi</taxon>
        <taxon>Fungi incertae sedis</taxon>
        <taxon>Blastocladiomycota</taxon>
        <taxon>Blastocladiomycetes</taxon>
        <taxon>Blastocladiales</taxon>
        <taxon>Blastocladiaceae</taxon>
        <taxon>Allomyces</taxon>
    </lineage>
</organism>
<comment type="similarity">
    <text evidence="2">Belongs to the sphingosine N-acyltransferase family.</text>
</comment>
<feature type="domain" description="TLC" evidence="9">
    <location>
        <begin position="199"/>
        <end position="410"/>
    </location>
</feature>